<accession>A0A4V0KGC6</accession>
<dbReference type="VEuPathDB" id="PlasmoDB:PY06997"/>
<keyword evidence="1" id="KW-1133">Transmembrane helix</keyword>
<dbReference type="VEuPathDB" id="PlasmoDB:PY17X_0400085"/>
<dbReference type="KEGG" id="pyo:PY17X_0400085"/>
<feature type="transmembrane region" description="Helical" evidence="1">
    <location>
        <begin position="235"/>
        <end position="254"/>
    </location>
</feature>
<name>A0A4V0KGC6_PLAYE</name>
<dbReference type="GeneID" id="55210787"/>
<evidence type="ECO:0000313" key="2">
    <source>
        <dbReference type="EMBL" id="VTZ73109.1"/>
    </source>
</evidence>
<keyword evidence="1" id="KW-0812">Transmembrane</keyword>
<organism evidence="2 3">
    <name type="scientific">Plasmodium yoelii</name>
    <dbReference type="NCBI Taxonomy" id="5861"/>
    <lineage>
        <taxon>Eukaryota</taxon>
        <taxon>Sar</taxon>
        <taxon>Alveolata</taxon>
        <taxon>Apicomplexa</taxon>
        <taxon>Aconoidasida</taxon>
        <taxon>Haemosporida</taxon>
        <taxon>Plasmodiidae</taxon>
        <taxon>Plasmodium</taxon>
        <taxon>Plasmodium (Vinckeia)</taxon>
    </lineage>
</organism>
<protein>
    <submittedName>
        <fullName evidence="2">YIR protein</fullName>
    </submittedName>
</protein>
<reference evidence="2 3" key="1">
    <citation type="journal article" date="2014" name="BMC Biol.">
        <title>A comprehensive evaluation of rodent malaria parasite genomes and gene expression.</title>
        <authorList>
            <person name="Otto T.D."/>
            <person name="Bohme U."/>
            <person name="Jackson A.P."/>
            <person name="Hunt M."/>
            <person name="Franke-Fayard B."/>
            <person name="Hoeijmakers W.A."/>
            <person name="Religa A.A."/>
            <person name="Robertson L."/>
            <person name="Sanders M."/>
            <person name="Ogun S.A."/>
            <person name="Cunningham D."/>
            <person name="Erhart A."/>
            <person name="Billker O."/>
            <person name="Khan S.M."/>
            <person name="Stunnenberg H.G."/>
            <person name="Langhorne J."/>
            <person name="Holder A.A."/>
            <person name="Waters A.P."/>
            <person name="Newbold C.I."/>
            <person name="Pain A."/>
            <person name="Berriman M."/>
            <person name="Janse C.J."/>
        </authorList>
    </citation>
    <scope>NUCLEOTIDE SEQUENCE [LARGE SCALE GENOMIC DNA]</scope>
    <source>
        <strain evidence="2 3">17X</strain>
    </source>
</reference>
<dbReference type="RefSeq" id="XP_034493377.1">
    <property type="nucleotide sequence ID" value="XM_034637731.1"/>
</dbReference>
<dbReference type="VEuPathDB" id="PlasmoDB:PYYM_0036200"/>
<dbReference type="Proteomes" id="UP000072874">
    <property type="component" value="Chromosome 4"/>
</dbReference>
<evidence type="ECO:0000313" key="3">
    <source>
        <dbReference type="Proteomes" id="UP000072874"/>
    </source>
</evidence>
<dbReference type="Pfam" id="PF06022">
    <property type="entry name" value="Cir_Bir_Yir"/>
    <property type="match status" value="1"/>
</dbReference>
<evidence type="ECO:0000256" key="1">
    <source>
        <dbReference type="SAM" id="Phobius"/>
    </source>
</evidence>
<proteinExistence type="predicted"/>
<keyword evidence="1" id="KW-0472">Membrane</keyword>
<dbReference type="InterPro" id="IPR006477">
    <property type="entry name" value="Yir_bir_cir"/>
</dbReference>
<sequence>MFDEVCKSINAIDEFFVDDPNNLREYNSLNKLNMYFSYSNCSNDDPKLISEFIVLLSLFNGIDIGANLDSDKLVEYAILWLSYKLNQKTQNGTTKLDDFYTNNVAKNRCYDENIGTANNSKIKKDVIEKQIRSMDIDIKDISNFYDAFKSLCNMYSEIGAENYQCNKCLENAGELFEKYEKLKNALDINKGSSYYKLLSSLSNDYKKFENKYNKHACSSISPLVAYPRSSVTKNIIITIAIIFVAASILLGVSYKYSLFGFRKRFQKQKLKEQIKK</sequence>
<dbReference type="EMBL" id="LM993658">
    <property type="protein sequence ID" value="VTZ73109.1"/>
    <property type="molecule type" value="Genomic_DNA"/>
</dbReference>
<dbReference type="VEuPathDB" id="PlasmoDB:Py17XNL_000403823"/>
<dbReference type="AlphaFoldDB" id="A0A4V0KGC6"/>
<dbReference type="NCBIfam" id="TIGR01590">
    <property type="entry name" value="yir-bir-cir_Pla"/>
    <property type="match status" value="1"/>
</dbReference>
<gene>
    <name evidence="2" type="ORF">PY17X_0400085</name>
</gene>